<dbReference type="GO" id="GO:0004531">
    <property type="term" value="F:deoxyribonuclease II activity"/>
    <property type="evidence" value="ECO:0007669"/>
    <property type="project" value="InterPro"/>
</dbReference>
<dbReference type="Proteomes" id="UP001153954">
    <property type="component" value="Unassembled WGS sequence"/>
</dbReference>
<dbReference type="AlphaFoldDB" id="A0AAU9TXT3"/>
<proteinExistence type="inferred from homology"/>
<protein>
    <recommendedName>
        <fullName evidence="6">Plancitoxin-1</fullName>
    </recommendedName>
</protein>
<evidence type="ECO:0000313" key="5">
    <source>
        <dbReference type="Proteomes" id="UP001153954"/>
    </source>
</evidence>
<organism evidence="4 5">
    <name type="scientific">Euphydryas editha</name>
    <name type="common">Edith's checkerspot</name>
    <dbReference type="NCBI Taxonomy" id="104508"/>
    <lineage>
        <taxon>Eukaryota</taxon>
        <taxon>Metazoa</taxon>
        <taxon>Ecdysozoa</taxon>
        <taxon>Arthropoda</taxon>
        <taxon>Hexapoda</taxon>
        <taxon>Insecta</taxon>
        <taxon>Pterygota</taxon>
        <taxon>Neoptera</taxon>
        <taxon>Endopterygota</taxon>
        <taxon>Lepidoptera</taxon>
        <taxon>Glossata</taxon>
        <taxon>Ditrysia</taxon>
        <taxon>Papilionoidea</taxon>
        <taxon>Nymphalidae</taxon>
        <taxon>Nymphalinae</taxon>
        <taxon>Euphydryas</taxon>
    </lineage>
</organism>
<name>A0AAU9TXT3_EUPED</name>
<comment type="caution">
    <text evidence="4">The sequence shown here is derived from an EMBL/GenBank/DDBJ whole genome shotgun (WGS) entry which is preliminary data.</text>
</comment>
<reference evidence="4" key="1">
    <citation type="submission" date="2022-03" db="EMBL/GenBank/DDBJ databases">
        <authorList>
            <person name="Tunstrom K."/>
        </authorList>
    </citation>
    <scope>NUCLEOTIDE SEQUENCE</scope>
</reference>
<gene>
    <name evidence="4" type="ORF">EEDITHA_LOCUS6339</name>
</gene>
<keyword evidence="3" id="KW-0732">Signal</keyword>
<feature type="chain" id="PRO_5043426350" description="Plancitoxin-1" evidence="3">
    <location>
        <begin position="21"/>
        <end position="354"/>
    </location>
</feature>
<keyword evidence="5" id="KW-1185">Reference proteome</keyword>
<evidence type="ECO:0000313" key="4">
    <source>
        <dbReference type="EMBL" id="CAH2090375.1"/>
    </source>
</evidence>
<dbReference type="PANTHER" id="PTHR10858:SF23">
    <property type="entry name" value="DEOXYRIBONUCLEASE II"/>
    <property type="match status" value="1"/>
</dbReference>
<dbReference type="InterPro" id="IPR004947">
    <property type="entry name" value="DNase_II"/>
</dbReference>
<sequence>MNSFAVILPFVLSVIEYCVLLKLEHAYLQCRDNEGVPLDWWYLYKPPVDLTLFFDLKFSFITPDSSGRWEPSDKYLTSDSMLQHTLAPIFRQYNEDVALVIYVKRDTTINLAGSLARGVLMADETGGVWLYHTVPGLVNIKKNSQSFPLNESLNGHLLMCMTLDLVDINEIFRALIHVYPKITYFRIPQRLQRLLPEWNVVVPPEKSKTIESYRFTTRDKSLRIEVLYRTPGNRRSLYKNFASNKNIVLDVYEHRDSEYGTWICSDRYSVRSIEHISLKYPESVLYINNKTDEMRFAVSTAAHWQQLGRGPPQYWACISNLDNDGSSNGGDLLCVENYMVWHAFDNFKVKEPLC</sequence>
<dbReference type="EMBL" id="CAKOGL010000009">
    <property type="protein sequence ID" value="CAH2090375.1"/>
    <property type="molecule type" value="Genomic_DNA"/>
</dbReference>
<evidence type="ECO:0000256" key="3">
    <source>
        <dbReference type="SAM" id="SignalP"/>
    </source>
</evidence>
<comment type="similarity">
    <text evidence="1">Belongs to the DNase II family.</text>
</comment>
<dbReference type="Pfam" id="PF03265">
    <property type="entry name" value="DNase_II"/>
    <property type="match status" value="1"/>
</dbReference>
<evidence type="ECO:0000256" key="1">
    <source>
        <dbReference type="ARBA" id="ARBA00007527"/>
    </source>
</evidence>
<dbReference type="GO" id="GO:0006309">
    <property type="term" value="P:apoptotic DNA fragmentation"/>
    <property type="evidence" value="ECO:0007669"/>
    <property type="project" value="TreeGrafter"/>
</dbReference>
<keyword evidence="2" id="KW-0378">Hydrolase</keyword>
<dbReference type="PANTHER" id="PTHR10858">
    <property type="entry name" value="DEOXYRIBONUCLEASE II"/>
    <property type="match status" value="1"/>
</dbReference>
<accession>A0AAU9TXT3</accession>
<evidence type="ECO:0008006" key="6">
    <source>
        <dbReference type="Google" id="ProtNLM"/>
    </source>
</evidence>
<feature type="signal peptide" evidence="3">
    <location>
        <begin position="1"/>
        <end position="20"/>
    </location>
</feature>
<evidence type="ECO:0000256" key="2">
    <source>
        <dbReference type="ARBA" id="ARBA00022801"/>
    </source>
</evidence>